<dbReference type="Proteomes" id="UP001160550">
    <property type="component" value="Unassembled WGS sequence"/>
</dbReference>
<dbReference type="Pfam" id="PF06718">
    <property type="entry name" value="DUF1203"/>
    <property type="match status" value="1"/>
</dbReference>
<dbReference type="InterPro" id="IPR009593">
    <property type="entry name" value="DUF1203"/>
</dbReference>
<protein>
    <submittedName>
        <fullName evidence="1">DUF1203 domain-containing protein</fullName>
    </submittedName>
</protein>
<dbReference type="RefSeq" id="WP_280942377.1">
    <property type="nucleotide sequence ID" value="NZ_JARYGX010000019.1"/>
</dbReference>
<dbReference type="PIRSF" id="PIRSF034110">
    <property type="entry name" value="DUF1203"/>
    <property type="match status" value="1"/>
</dbReference>
<name>A0ABT6MSU0_9GAMM</name>
<sequence length="154" mass="17100">MAFQLSGLDPARFEPLFALDDPALRRRGMRRVVADSDSGYPCRVSLQDARRDEVLLLPYEHLPQPSPYRACGPIFVGQGVGRVVVPEGVVPDYVALRLMSLRAYDAEGLMREAEVVDGPQVAGCLDRMFEDPQIAFIHLHNARRGCFSCVANRA</sequence>
<comment type="caution">
    <text evidence="1">The sequence shown here is derived from an EMBL/GenBank/DDBJ whole genome shotgun (WGS) entry which is preliminary data.</text>
</comment>
<keyword evidence="2" id="KW-1185">Reference proteome</keyword>
<evidence type="ECO:0000313" key="2">
    <source>
        <dbReference type="Proteomes" id="UP001160550"/>
    </source>
</evidence>
<evidence type="ECO:0000313" key="1">
    <source>
        <dbReference type="EMBL" id="MDH7453163.1"/>
    </source>
</evidence>
<reference evidence="1" key="1">
    <citation type="journal article" date="2007" name="Int. J. Syst. Evol. Microbiol.">
        <title>Luteimonas composti sp. nov., a moderately thermophilic bacterium isolated from food waste.</title>
        <authorList>
            <person name="Young C.C."/>
            <person name="Kampfer P."/>
            <person name="Chen W.M."/>
            <person name="Yen W.S."/>
            <person name="Arun A.B."/>
            <person name="Lai W.A."/>
            <person name="Shen F.T."/>
            <person name="Rekha P.D."/>
            <person name="Lin K.Y."/>
            <person name="Chou J.H."/>
        </authorList>
    </citation>
    <scope>NUCLEOTIDE SEQUENCE</scope>
    <source>
        <strain evidence="1">CC-YY355</strain>
    </source>
</reference>
<accession>A0ABT6MSU0</accession>
<dbReference type="EMBL" id="JARYGX010000019">
    <property type="protein sequence ID" value="MDH7453163.1"/>
    <property type="molecule type" value="Genomic_DNA"/>
</dbReference>
<reference evidence="1" key="2">
    <citation type="submission" date="2023-04" db="EMBL/GenBank/DDBJ databases">
        <authorList>
            <person name="Sun J.-Q."/>
        </authorList>
    </citation>
    <scope>NUCLEOTIDE SEQUENCE</scope>
    <source>
        <strain evidence="1">CC-YY355</strain>
    </source>
</reference>
<gene>
    <name evidence="1" type="ORF">QF205_08805</name>
</gene>
<organism evidence="1 2">
    <name type="scientific">Luteimonas composti</name>
    <dbReference type="NCBI Taxonomy" id="398257"/>
    <lineage>
        <taxon>Bacteria</taxon>
        <taxon>Pseudomonadati</taxon>
        <taxon>Pseudomonadota</taxon>
        <taxon>Gammaproteobacteria</taxon>
        <taxon>Lysobacterales</taxon>
        <taxon>Lysobacteraceae</taxon>
        <taxon>Luteimonas</taxon>
    </lineage>
</organism>
<proteinExistence type="predicted"/>